<dbReference type="InterPro" id="IPR036425">
    <property type="entry name" value="MoaB/Mog-like_dom_sf"/>
</dbReference>
<comment type="similarity">
    <text evidence="1">Belongs to the CinA family.</text>
</comment>
<dbReference type="STRING" id="89093.SAMN04488558_101292"/>
<dbReference type="NCBIfam" id="NF001813">
    <property type="entry name" value="PRK00549.1"/>
    <property type="match status" value="1"/>
</dbReference>
<reference evidence="3 4" key="1">
    <citation type="submission" date="2016-10" db="EMBL/GenBank/DDBJ databases">
        <authorList>
            <person name="de Groot N.N."/>
        </authorList>
    </citation>
    <scope>NUCLEOTIDE SEQUENCE [LARGE SCALE GENOMIC DNA]</scope>
    <source>
        <strain evidence="3 4">DSM 15695</strain>
    </source>
</reference>
<dbReference type="SUPFAM" id="SSF53218">
    <property type="entry name" value="Molybdenum cofactor biosynthesis proteins"/>
    <property type="match status" value="1"/>
</dbReference>
<dbReference type="InterPro" id="IPR008135">
    <property type="entry name" value="Competence-induced_CinA"/>
</dbReference>
<accession>A0A1H8ZPI5</accession>
<dbReference type="SUPFAM" id="SSF142433">
    <property type="entry name" value="CinA-like"/>
    <property type="match status" value="1"/>
</dbReference>
<gene>
    <name evidence="1" type="primary">cinA</name>
    <name evidence="3" type="ORF">SAMN04488558_101292</name>
</gene>
<dbReference type="PIRSF" id="PIRSF006728">
    <property type="entry name" value="CinA"/>
    <property type="match status" value="1"/>
</dbReference>
<dbReference type="EMBL" id="FOEN01000001">
    <property type="protein sequence ID" value="SEP66217.1"/>
    <property type="molecule type" value="Genomic_DNA"/>
</dbReference>
<dbReference type="PANTHER" id="PTHR13939:SF0">
    <property type="entry name" value="NMN AMIDOHYDROLASE-LIKE PROTEIN YFAY"/>
    <property type="match status" value="1"/>
</dbReference>
<dbReference type="RefSeq" id="WP_092570039.1">
    <property type="nucleotide sequence ID" value="NZ_FOEN01000001.1"/>
</dbReference>
<dbReference type="InterPro" id="IPR041424">
    <property type="entry name" value="CinA_KH"/>
</dbReference>
<keyword evidence="4" id="KW-1185">Reference proteome</keyword>
<dbReference type="AlphaFoldDB" id="A0A1H8ZPI5"/>
<sequence length="416" mass="45656">MKAEIITVGTELLMGTVLDSNSSYIARKLESLGIGTYFKQTVGDNPQRIQASLKTALDRSQLIIIAGGLGPTRDDITKEAVAAALGIDLMIDRAHLKEIETYFQERSRSMTALDQKQAHILANSKTFNNDNGLALGCAYKFPYLDRYSYIIILPGPPRELELMVDRYLLTYLKDEFNQQPVIQSKYIEIKPMGEAYLADKLDELIQNQTNPTIAIYAKPNKLQLRLTATADSQQTAEKLLADLSDQIENCLGVDQLLKEDETLEEMIIHKMTQEGITLGLAESLTGGLVSSSLTTVPGAGEVLVGGFVTYQTSSKYKYLGIDLDFINRYSVVSAEVAQAMAVNCQKKSQSDYGLSLTGVAGPDSLDGHPVGQVFIGLAQPDQQVLIKELNLGSQSRDKIRLLAKEEALKLLASVLK</sequence>
<feature type="domain" description="MoaB/Mog" evidence="2">
    <location>
        <begin position="4"/>
        <end position="175"/>
    </location>
</feature>
<dbReference type="CDD" id="cd00885">
    <property type="entry name" value="cinA"/>
    <property type="match status" value="1"/>
</dbReference>
<dbReference type="NCBIfam" id="TIGR00177">
    <property type="entry name" value="molyb_syn"/>
    <property type="match status" value="1"/>
</dbReference>
<name>A0A1H8ZPI5_9LACT</name>
<organism evidence="3 4">
    <name type="scientific">Ignavigranum ruoffiae</name>
    <dbReference type="NCBI Taxonomy" id="89093"/>
    <lineage>
        <taxon>Bacteria</taxon>
        <taxon>Bacillati</taxon>
        <taxon>Bacillota</taxon>
        <taxon>Bacilli</taxon>
        <taxon>Lactobacillales</taxon>
        <taxon>Aerococcaceae</taxon>
        <taxon>Ignavigranum</taxon>
    </lineage>
</organism>
<dbReference type="InterPro" id="IPR050101">
    <property type="entry name" value="CinA"/>
</dbReference>
<dbReference type="NCBIfam" id="TIGR00200">
    <property type="entry name" value="cinA_nterm"/>
    <property type="match status" value="1"/>
</dbReference>
<protein>
    <recommendedName>
        <fullName evidence="1">Putative competence-damage inducible protein</fullName>
    </recommendedName>
</protein>
<evidence type="ECO:0000259" key="2">
    <source>
        <dbReference type="SMART" id="SM00852"/>
    </source>
</evidence>
<dbReference type="InterPro" id="IPR036653">
    <property type="entry name" value="CinA-like_C"/>
</dbReference>
<dbReference type="PANTHER" id="PTHR13939">
    <property type="entry name" value="NICOTINAMIDE-NUCLEOTIDE AMIDOHYDROLASE PNCC"/>
    <property type="match status" value="1"/>
</dbReference>
<proteinExistence type="inferred from homology"/>
<dbReference type="Gene3D" id="3.30.70.2860">
    <property type="match status" value="1"/>
</dbReference>
<dbReference type="Gene3D" id="3.90.950.20">
    <property type="entry name" value="CinA-like"/>
    <property type="match status" value="1"/>
</dbReference>
<dbReference type="Gene3D" id="3.40.980.10">
    <property type="entry name" value="MoaB/Mog-like domain"/>
    <property type="match status" value="1"/>
</dbReference>
<dbReference type="InterPro" id="IPR001453">
    <property type="entry name" value="MoaB/Mog_dom"/>
</dbReference>
<dbReference type="SMART" id="SM00852">
    <property type="entry name" value="MoCF_biosynth"/>
    <property type="match status" value="1"/>
</dbReference>
<dbReference type="NCBIfam" id="TIGR00199">
    <property type="entry name" value="PncC_domain"/>
    <property type="match status" value="1"/>
</dbReference>
<evidence type="ECO:0000313" key="3">
    <source>
        <dbReference type="EMBL" id="SEP66217.1"/>
    </source>
</evidence>
<dbReference type="Pfam" id="PF02464">
    <property type="entry name" value="CinA"/>
    <property type="match status" value="1"/>
</dbReference>
<dbReference type="Pfam" id="PF00994">
    <property type="entry name" value="MoCF_biosynth"/>
    <property type="match status" value="1"/>
</dbReference>
<evidence type="ECO:0000256" key="1">
    <source>
        <dbReference type="HAMAP-Rule" id="MF_00226"/>
    </source>
</evidence>
<dbReference type="Pfam" id="PF18146">
    <property type="entry name" value="CinA_KH"/>
    <property type="match status" value="1"/>
</dbReference>
<dbReference type="OrthoDB" id="9801454at2"/>
<dbReference type="Proteomes" id="UP000198833">
    <property type="component" value="Unassembled WGS sequence"/>
</dbReference>
<dbReference type="HAMAP" id="MF_00226_B">
    <property type="entry name" value="CinA_B"/>
    <property type="match status" value="1"/>
</dbReference>
<dbReference type="InterPro" id="IPR008136">
    <property type="entry name" value="CinA_C"/>
</dbReference>
<evidence type="ECO:0000313" key="4">
    <source>
        <dbReference type="Proteomes" id="UP000198833"/>
    </source>
</evidence>